<feature type="transmembrane region" description="Helical" evidence="7">
    <location>
        <begin position="115"/>
        <end position="138"/>
    </location>
</feature>
<dbReference type="GO" id="GO:0016020">
    <property type="term" value="C:membrane"/>
    <property type="evidence" value="ECO:0007669"/>
    <property type="project" value="UniProtKB-SubCell"/>
</dbReference>
<evidence type="ECO:0000256" key="2">
    <source>
        <dbReference type="ARBA" id="ARBA00022692"/>
    </source>
</evidence>
<dbReference type="AlphaFoldDB" id="A0AAN6SZ48"/>
<feature type="compositionally biased region" description="Low complexity" evidence="6">
    <location>
        <begin position="334"/>
        <end position="346"/>
    </location>
</feature>
<proteinExistence type="inferred from homology"/>
<accession>A0AAN6SZ48</accession>
<feature type="compositionally biased region" description="Low complexity" evidence="6">
    <location>
        <begin position="506"/>
        <end position="517"/>
    </location>
</feature>
<dbReference type="InterPro" id="IPR049326">
    <property type="entry name" value="Rhodopsin_dom_fungi"/>
</dbReference>
<evidence type="ECO:0000259" key="8">
    <source>
        <dbReference type="Pfam" id="PF20684"/>
    </source>
</evidence>
<comment type="similarity">
    <text evidence="5">Belongs to the SAT4 family.</text>
</comment>
<reference evidence="9" key="1">
    <citation type="journal article" date="2023" name="Mol. Phylogenet. Evol.">
        <title>Genome-scale phylogeny and comparative genomics of the fungal order Sordariales.</title>
        <authorList>
            <person name="Hensen N."/>
            <person name="Bonometti L."/>
            <person name="Westerberg I."/>
            <person name="Brannstrom I.O."/>
            <person name="Guillou S."/>
            <person name="Cros-Aarteil S."/>
            <person name="Calhoun S."/>
            <person name="Haridas S."/>
            <person name="Kuo A."/>
            <person name="Mondo S."/>
            <person name="Pangilinan J."/>
            <person name="Riley R."/>
            <person name="LaButti K."/>
            <person name="Andreopoulos B."/>
            <person name="Lipzen A."/>
            <person name="Chen C."/>
            <person name="Yan M."/>
            <person name="Daum C."/>
            <person name="Ng V."/>
            <person name="Clum A."/>
            <person name="Steindorff A."/>
            <person name="Ohm R.A."/>
            <person name="Martin F."/>
            <person name="Silar P."/>
            <person name="Natvig D.O."/>
            <person name="Lalanne C."/>
            <person name="Gautier V."/>
            <person name="Ament-Velasquez S.L."/>
            <person name="Kruys A."/>
            <person name="Hutchinson M.I."/>
            <person name="Powell A.J."/>
            <person name="Barry K."/>
            <person name="Miller A.N."/>
            <person name="Grigoriev I.V."/>
            <person name="Debuchy R."/>
            <person name="Gladieux P."/>
            <person name="Hiltunen Thoren M."/>
            <person name="Johannesson H."/>
        </authorList>
    </citation>
    <scope>NUCLEOTIDE SEQUENCE</scope>
    <source>
        <strain evidence="9">CBS 757.83</strain>
    </source>
</reference>
<keyword evidence="4 7" id="KW-0472">Membrane</keyword>
<feature type="transmembrane region" description="Helical" evidence="7">
    <location>
        <begin position="38"/>
        <end position="59"/>
    </location>
</feature>
<keyword evidence="3 7" id="KW-1133">Transmembrane helix</keyword>
<feature type="transmembrane region" description="Helical" evidence="7">
    <location>
        <begin position="198"/>
        <end position="219"/>
    </location>
</feature>
<feature type="compositionally biased region" description="Low complexity" evidence="6">
    <location>
        <begin position="469"/>
        <end position="487"/>
    </location>
</feature>
<protein>
    <recommendedName>
        <fullName evidence="8">Rhodopsin domain-containing protein</fullName>
    </recommendedName>
</protein>
<feature type="transmembrane region" description="Helical" evidence="7">
    <location>
        <begin position="273"/>
        <end position="292"/>
    </location>
</feature>
<keyword evidence="2 7" id="KW-0812">Transmembrane</keyword>
<comment type="caution">
    <text evidence="9">The sequence shown here is derived from an EMBL/GenBank/DDBJ whole genome shotgun (WGS) entry which is preliminary data.</text>
</comment>
<feature type="compositionally biased region" description="Low complexity" evidence="6">
    <location>
        <begin position="355"/>
        <end position="365"/>
    </location>
</feature>
<feature type="transmembrane region" description="Helical" evidence="7">
    <location>
        <begin position="150"/>
        <end position="178"/>
    </location>
</feature>
<feature type="domain" description="Rhodopsin" evidence="8">
    <location>
        <begin position="56"/>
        <end position="298"/>
    </location>
</feature>
<gene>
    <name evidence="9" type="ORF">N658DRAFT_454444</name>
</gene>
<feature type="transmembrane region" description="Helical" evidence="7">
    <location>
        <begin position="71"/>
        <end position="90"/>
    </location>
</feature>
<feature type="compositionally biased region" description="Gly residues" evidence="6">
    <location>
        <begin position="443"/>
        <end position="468"/>
    </location>
</feature>
<name>A0AAN6SZ48_9PEZI</name>
<organism evidence="9 10">
    <name type="scientific">Parathielavia hyrcaniae</name>
    <dbReference type="NCBI Taxonomy" id="113614"/>
    <lineage>
        <taxon>Eukaryota</taxon>
        <taxon>Fungi</taxon>
        <taxon>Dikarya</taxon>
        <taxon>Ascomycota</taxon>
        <taxon>Pezizomycotina</taxon>
        <taxon>Sordariomycetes</taxon>
        <taxon>Sordariomycetidae</taxon>
        <taxon>Sordariales</taxon>
        <taxon>Chaetomiaceae</taxon>
        <taxon>Parathielavia</taxon>
    </lineage>
</organism>
<dbReference type="InterPro" id="IPR052337">
    <property type="entry name" value="SAT4-like"/>
</dbReference>
<evidence type="ECO:0000256" key="1">
    <source>
        <dbReference type="ARBA" id="ARBA00004141"/>
    </source>
</evidence>
<reference evidence="9" key="2">
    <citation type="submission" date="2023-05" db="EMBL/GenBank/DDBJ databases">
        <authorList>
            <consortium name="Lawrence Berkeley National Laboratory"/>
            <person name="Steindorff A."/>
            <person name="Hensen N."/>
            <person name="Bonometti L."/>
            <person name="Westerberg I."/>
            <person name="Brannstrom I.O."/>
            <person name="Guillou S."/>
            <person name="Cros-Aarteil S."/>
            <person name="Calhoun S."/>
            <person name="Haridas S."/>
            <person name="Kuo A."/>
            <person name="Mondo S."/>
            <person name="Pangilinan J."/>
            <person name="Riley R."/>
            <person name="Labutti K."/>
            <person name="Andreopoulos B."/>
            <person name="Lipzen A."/>
            <person name="Chen C."/>
            <person name="Yanf M."/>
            <person name="Daum C."/>
            <person name="Ng V."/>
            <person name="Clum A."/>
            <person name="Ohm R."/>
            <person name="Martin F."/>
            <person name="Silar P."/>
            <person name="Natvig D."/>
            <person name="Lalanne C."/>
            <person name="Gautier V."/>
            <person name="Ament-Velasquez S.L."/>
            <person name="Kruys A."/>
            <person name="Hutchinson M.I."/>
            <person name="Powell A.J."/>
            <person name="Barry K."/>
            <person name="Miller A.N."/>
            <person name="Grigoriev I.V."/>
            <person name="Debuchy R."/>
            <person name="Gladieux P."/>
            <person name="Thoren M.H."/>
            <person name="Johannesson H."/>
        </authorList>
    </citation>
    <scope>NUCLEOTIDE SEQUENCE</scope>
    <source>
        <strain evidence="9">CBS 757.83</strain>
    </source>
</reference>
<feature type="region of interest" description="Disordered" evidence="6">
    <location>
        <begin position="441"/>
        <end position="522"/>
    </location>
</feature>
<dbReference type="Proteomes" id="UP001305647">
    <property type="component" value="Unassembled WGS sequence"/>
</dbReference>
<dbReference type="EMBL" id="MU863655">
    <property type="protein sequence ID" value="KAK4098788.1"/>
    <property type="molecule type" value="Genomic_DNA"/>
</dbReference>
<evidence type="ECO:0000313" key="10">
    <source>
        <dbReference type="Proteomes" id="UP001305647"/>
    </source>
</evidence>
<sequence length="534" mass="58080">MVWDTTWSNSTFGNSTIPPPNSTLWQIPTDAGRSLQPDIIACAAVTFLAASTFVVLRFYTRGWVNHVLGASDWWILPALLCAAGFTASSLEQMAHGAGKHAWETDPFRFPDFERAAWYGILFYNLSLTLTRISILLLYKRIFNYGWIKRAIQIVLVLIIAIGIWLVVSVCTACIPLQAFWDWSLYFTTHVYCQPVNLWWANAALHIASDLVIMALPMPVLSSPNLPPRQKYAIVGLFALGFGVCIISVVRLIALINVTELQAYDATYTSAYMIYWTTVEVNTAIACACIMTLKPLIERVFPRLLSPSRGTREPSLQWITPVTVTVHNDRHPRDSLPSPASPATCSPPHRRHQSGSNNTNASARTNTTDKNRRSGSLPHNNEHGMSHHHRGRRHYDDMMEKARYYHRFTRHPVASDADADADTPYDLDQDLDLEAQRTCRCSSTGGGGDGGGGDGGGGDGGGGNSGMDKGGAASSRGSGSGSSSGSASTGNYDGVDDDEEYCKPIDAEAAGAGPEAGALKAPSRAHLRLSTNVMS</sequence>
<comment type="subcellular location">
    <subcellularLocation>
        <location evidence="1">Membrane</location>
        <topology evidence="1">Multi-pass membrane protein</topology>
    </subcellularLocation>
</comment>
<dbReference type="Pfam" id="PF20684">
    <property type="entry name" value="Fung_rhodopsin"/>
    <property type="match status" value="1"/>
</dbReference>
<keyword evidence="10" id="KW-1185">Reference proteome</keyword>
<evidence type="ECO:0000313" key="9">
    <source>
        <dbReference type="EMBL" id="KAK4098788.1"/>
    </source>
</evidence>
<dbReference type="PANTHER" id="PTHR33048:SF47">
    <property type="entry name" value="INTEGRAL MEMBRANE PROTEIN-RELATED"/>
    <property type="match status" value="1"/>
</dbReference>
<evidence type="ECO:0000256" key="6">
    <source>
        <dbReference type="SAM" id="MobiDB-lite"/>
    </source>
</evidence>
<dbReference type="PANTHER" id="PTHR33048">
    <property type="entry name" value="PTH11-LIKE INTEGRAL MEMBRANE PROTEIN (AFU_ORTHOLOGUE AFUA_5G11245)"/>
    <property type="match status" value="1"/>
</dbReference>
<feature type="region of interest" description="Disordered" evidence="6">
    <location>
        <begin position="327"/>
        <end position="392"/>
    </location>
</feature>
<evidence type="ECO:0000256" key="7">
    <source>
        <dbReference type="SAM" id="Phobius"/>
    </source>
</evidence>
<evidence type="ECO:0000256" key="5">
    <source>
        <dbReference type="ARBA" id="ARBA00038359"/>
    </source>
</evidence>
<evidence type="ECO:0000256" key="4">
    <source>
        <dbReference type="ARBA" id="ARBA00023136"/>
    </source>
</evidence>
<evidence type="ECO:0000256" key="3">
    <source>
        <dbReference type="ARBA" id="ARBA00022989"/>
    </source>
</evidence>
<feature type="transmembrane region" description="Helical" evidence="7">
    <location>
        <begin position="231"/>
        <end position="253"/>
    </location>
</feature>